<organism evidence="1 2">
    <name type="scientific">Sphingobacterium humi</name>
    <dbReference type="NCBI Taxonomy" id="1796905"/>
    <lineage>
        <taxon>Bacteria</taxon>
        <taxon>Pseudomonadati</taxon>
        <taxon>Bacteroidota</taxon>
        <taxon>Sphingobacteriia</taxon>
        <taxon>Sphingobacteriales</taxon>
        <taxon>Sphingobacteriaceae</taxon>
        <taxon>Sphingobacterium</taxon>
    </lineage>
</organism>
<dbReference type="Proteomes" id="UP000435036">
    <property type="component" value="Unassembled WGS sequence"/>
</dbReference>
<dbReference type="OrthoDB" id="711769at2"/>
<proteinExistence type="predicted"/>
<sequence>MELNRTFTHMHQDREIRFSVTYDINTHSFNVVEDDSINYMLTFNSATREWTTTEDPKPSIPVAELAQLVQQHFGVFV</sequence>
<gene>
    <name evidence="1" type="ORF">GQF63_04010</name>
</gene>
<accession>A0A6N8KZ13</accession>
<evidence type="ECO:0000313" key="1">
    <source>
        <dbReference type="EMBL" id="MVZ61178.1"/>
    </source>
</evidence>
<dbReference type="AlphaFoldDB" id="A0A6N8KZ13"/>
<dbReference type="EMBL" id="WSQA01000002">
    <property type="protein sequence ID" value="MVZ61178.1"/>
    <property type="molecule type" value="Genomic_DNA"/>
</dbReference>
<evidence type="ECO:0000313" key="2">
    <source>
        <dbReference type="Proteomes" id="UP000435036"/>
    </source>
</evidence>
<protein>
    <submittedName>
        <fullName evidence="1">Uncharacterized protein</fullName>
    </submittedName>
</protein>
<dbReference type="RefSeq" id="WP_160367818.1">
    <property type="nucleotide sequence ID" value="NZ_WSQA01000002.1"/>
</dbReference>
<keyword evidence="2" id="KW-1185">Reference proteome</keyword>
<reference evidence="1 2" key="1">
    <citation type="submission" date="2019-12" db="EMBL/GenBank/DDBJ databases">
        <authorList>
            <person name="Dong K."/>
        </authorList>
    </citation>
    <scope>NUCLEOTIDE SEQUENCE [LARGE SCALE GENOMIC DNA]</scope>
    <source>
        <strain evidence="1 2">JCM 31225</strain>
    </source>
</reference>
<name>A0A6N8KZ13_9SPHI</name>
<comment type="caution">
    <text evidence="1">The sequence shown here is derived from an EMBL/GenBank/DDBJ whole genome shotgun (WGS) entry which is preliminary data.</text>
</comment>